<dbReference type="AlphaFoldDB" id="A0A7G2D6L0"/>
<protein>
    <submittedName>
        <fullName evidence="2">Uncharacterized protein</fullName>
    </submittedName>
</protein>
<feature type="transmembrane region" description="Helical" evidence="1">
    <location>
        <begin position="37"/>
        <end position="59"/>
    </location>
</feature>
<sequence length="121" mass="13812">MGVMMGRVKVLPKRGEFSLVVLSLMLSLVFYGSGFRFLGMFFMIFGFTFVFFSFERVIFAGTYKVRVKKKGAVFEVEIFQDKRRVWRGNVSDYAEFGDVAFDVRGGRVAVVYMGKEVGLLP</sequence>
<dbReference type="Proteomes" id="UP000516304">
    <property type="component" value="Chromosome TIRI35C"/>
</dbReference>
<keyword evidence="1" id="KW-1133">Transmembrane helix</keyword>
<evidence type="ECO:0000256" key="1">
    <source>
        <dbReference type="SAM" id="Phobius"/>
    </source>
</evidence>
<dbReference type="RefSeq" id="WP_188201536.1">
    <property type="nucleotide sequence ID" value="NZ_LR881183.1"/>
</dbReference>
<name>A0A7G2D6L0_9EURY</name>
<keyword evidence="1" id="KW-0472">Membrane</keyword>
<gene>
    <name evidence="2" type="ORF">TIRI35C_0380</name>
</gene>
<keyword evidence="1" id="KW-0812">Transmembrane</keyword>
<keyword evidence="3" id="KW-1185">Reference proteome</keyword>
<organism evidence="2 3">
    <name type="scientific">Thermococcus camini</name>
    <dbReference type="NCBI Taxonomy" id="2016373"/>
    <lineage>
        <taxon>Archaea</taxon>
        <taxon>Methanobacteriati</taxon>
        <taxon>Methanobacteriota</taxon>
        <taxon>Thermococci</taxon>
        <taxon>Thermococcales</taxon>
        <taxon>Thermococcaceae</taxon>
        <taxon>Thermococcus</taxon>
    </lineage>
</organism>
<evidence type="ECO:0000313" key="2">
    <source>
        <dbReference type="EMBL" id="CAD5243534.1"/>
    </source>
</evidence>
<dbReference type="EMBL" id="LR881183">
    <property type="protein sequence ID" value="CAD5243534.1"/>
    <property type="molecule type" value="Genomic_DNA"/>
</dbReference>
<proteinExistence type="predicted"/>
<dbReference type="GeneID" id="58918111"/>
<dbReference type="KEGG" id="tcq:TIRI35C_0380"/>
<evidence type="ECO:0000313" key="3">
    <source>
        <dbReference type="Proteomes" id="UP000516304"/>
    </source>
</evidence>
<accession>A0A7G2D6L0</accession>
<reference evidence="2 3" key="1">
    <citation type="submission" date="2020-09" db="EMBL/GenBank/DDBJ databases">
        <authorList>
            <person name="Courtine D."/>
        </authorList>
    </citation>
    <scope>NUCLEOTIDE SEQUENCE [LARGE SCALE GENOMIC DNA]</scope>
    <source>
        <strain evidence="2 3">IRI35c</strain>
    </source>
</reference>
<feature type="transmembrane region" description="Helical" evidence="1">
    <location>
        <begin position="15"/>
        <end position="31"/>
    </location>
</feature>